<dbReference type="Gene3D" id="3.30.60.70">
    <property type="entry name" value="Trimeric LpxA-like enzymes"/>
    <property type="match status" value="1"/>
</dbReference>
<dbReference type="InterPro" id="IPR011004">
    <property type="entry name" value="Trimer_LpxA-like_sf"/>
</dbReference>
<dbReference type="InterPro" id="IPR038361">
    <property type="entry name" value="THDPS_M_sf"/>
</dbReference>
<organism evidence="12 13">
    <name type="scientific">SAR324 cluster bacterium</name>
    <dbReference type="NCBI Taxonomy" id="2024889"/>
    <lineage>
        <taxon>Bacteria</taxon>
        <taxon>Deltaproteobacteria</taxon>
        <taxon>SAR324 cluster</taxon>
    </lineage>
</organism>
<keyword evidence="3" id="KW-0028">Amino-acid biosynthesis</keyword>
<keyword evidence="6" id="KW-0460">Magnesium</keyword>
<keyword evidence="4 12" id="KW-0808">Transferase</keyword>
<dbReference type="GO" id="GO:0009089">
    <property type="term" value="P:lysine biosynthetic process via diaminopimelate"/>
    <property type="evidence" value="ECO:0007669"/>
    <property type="project" value="UniProtKB-UniPathway"/>
</dbReference>
<dbReference type="EMBL" id="NVSR01000006">
    <property type="protein sequence ID" value="PCI30285.1"/>
    <property type="molecule type" value="Genomic_DNA"/>
</dbReference>
<dbReference type="HAMAP" id="MF_02122">
    <property type="entry name" value="DapD_type2"/>
    <property type="match status" value="1"/>
</dbReference>
<sequence>MADQSPIHSIALGVGTKNQNGEWLEVFFANPLINVASSVVASLGKAIDWNGGNQTIELTKESLSAISEALGKISDSDAAAQLKKTTEQFQNSSQPLVAVIIEKDLDPQTVPEVYLKLQLLSHCLVKPHELNLNGIFGLLPNVAWTNQGAIDLQELPQRQLDARLKGETLQIYTVDKFPKMTDYVVPKGVRIAATSRVRLGAYLGEGTTIMHEGFVNFNAGTMGPNMVEGRISAGVIIGAGSDLGGGCSTMGTLSGGGQTIISVGKDCLLGANAGLGIPLGDRCTIEAGLYLTAASKVSVLDQAGKVVEVLKAAKLSGKSDLLFRRNSQTGTIECLTNKSAIELNTELHANN</sequence>
<evidence type="ECO:0000256" key="9">
    <source>
        <dbReference type="ARBA" id="ARBA00023315"/>
    </source>
</evidence>
<keyword evidence="9" id="KW-0012">Acyltransferase</keyword>
<evidence type="ECO:0000313" key="13">
    <source>
        <dbReference type="Proteomes" id="UP000218113"/>
    </source>
</evidence>
<dbReference type="GO" id="GO:0019877">
    <property type="term" value="P:diaminopimelate biosynthetic process"/>
    <property type="evidence" value="ECO:0007669"/>
    <property type="project" value="UniProtKB-KW"/>
</dbReference>
<dbReference type="InterPro" id="IPR032784">
    <property type="entry name" value="THDPS_M"/>
</dbReference>
<dbReference type="GO" id="GO:0008666">
    <property type="term" value="F:2,3,4,5-tetrahydropyridine-2,6-dicarboxylate N-succinyltransferase activity"/>
    <property type="evidence" value="ECO:0007669"/>
    <property type="project" value="UniProtKB-UniRule"/>
</dbReference>
<evidence type="ECO:0000256" key="8">
    <source>
        <dbReference type="ARBA" id="ARBA00023154"/>
    </source>
</evidence>
<dbReference type="Gene3D" id="2.160.10.10">
    <property type="entry name" value="Hexapeptide repeat proteins"/>
    <property type="match status" value="1"/>
</dbReference>
<dbReference type="UniPathway" id="UPA00034">
    <property type="reaction ID" value="UER00019"/>
</dbReference>
<dbReference type="Gene3D" id="3.30.70.2010">
    <property type="match status" value="1"/>
</dbReference>
<dbReference type="InterPro" id="IPR026586">
    <property type="entry name" value="Type2_DapD"/>
</dbReference>
<dbReference type="InterPro" id="IPR001451">
    <property type="entry name" value="Hexapep"/>
</dbReference>
<dbReference type="Pfam" id="PF14790">
    <property type="entry name" value="THDPS_N"/>
    <property type="match status" value="1"/>
</dbReference>
<evidence type="ECO:0000256" key="2">
    <source>
        <dbReference type="ARBA" id="ARBA00022490"/>
    </source>
</evidence>
<dbReference type="Pfam" id="PF14602">
    <property type="entry name" value="Hexapep_2"/>
    <property type="match status" value="1"/>
</dbReference>
<feature type="domain" description="2,3,4,5-tetrahydropyridine-2,6-dicarboxylate N-succinyltransferase middle" evidence="11">
    <location>
        <begin position="139"/>
        <end position="179"/>
    </location>
</feature>
<comment type="subunit">
    <text evidence="1">Homotrimer.</text>
</comment>
<dbReference type="InterPro" id="IPR019876">
    <property type="entry name" value="DapD_gammaproteobac"/>
</dbReference>
<evidence type="ECO:0000256" key="3">
    <source>
        <dbReference type="ARBA" id="ARBA00022605"/>
    </source>
</evidence>
<dbReference type="FunFam" id="2.160.10.10:FF:000009">
    <property type="entry name" value="2,3,4,5-tetrahydropyridine-2,6-dicarboxylate N-succinyltransferase"/>
    <property type="match status" value="1"/>
</dbReference>
<evidence type="ECO:0000313" key="12">
    <source>
        <dbReference type="EMBL" id="PCI30285.1"/>
    </source>
</evidence>
<proteinExistence type="inferred from homology"/>
<keyword evidence="2" id="KW-0963">Cytoplasm</keyword>
<name>A0A2A4TAY3_9DELT</name>
<evidence type="ECO:0000256" key="5">
    <source>
        <dbReference type="ARBA" id="ARBA00022723"/>
    </source>
</evidence>
<reference evidence="13" key="1">
    <citation type="submission" date="2017-08" db="EMBL/GenBank/DDBJ databases">
        <title>A dynamic microbial community with high functional redundancy inhabits the cold, oxic subseafloor aquifer.</title>
        <authorList>
            <person name="Tully B.J."/>
            <person name="Wheat C.G."/>
            <person name="Glazer B.T."/>
            <person name="Huber J.A."/>
        </authorList>
    </citation>
    <scope>NUCLEOTIDE SEQUENCE [LARGE SCALE GENOMIC DNA]</scope>
</reference>
<dbReference type="AlphaFoldDB" id="A0A2A4TAY3"/>
<protein>
    <recommendedName>
        <fullName evidence="10">2,3,4,5-tetrahydropyridine-2,6-dicarboxylate N-succinyltransferase</fullName>
        <ecNumber evidence="10">2.3.1.117</ecNumber>
    </recommendedName>
</protein>
<accession>A0A2A4TAY3</accession>
<dbReference type="GO" id="GO:0046872">
    <property type="term" value="F:metal ion binding"/>
    <property type="evidence" value="ECO:0007669"/>
    <property type="project" value="UniProtKB-KW"/>
</dbReference>
<dbReference type="CDD" id="cd04649">
    <property type="entry name" value="LbH_THP_succinylT_putative"/>
    <property type="match status" value="1"/>
</dbReference>
<evidence type="ECO:0000259" key="11">
    <source>
        <dbReference type="Pfam" id="PF14789"/>
    </source>
</evidence>
<evidence type="ECO:0000256" key="10">
    <source>
        <dbReference type="NCBIfam" id="TIGR03536"/>
    </source>
</evidence>
<evidence type="ECO:0000256" key="4">
    <source>
        <dbReference type="ARBA" id="ARBA00022679"/>
    </source>
</evidence>
<evidence type="ECO:0000256" key="6">
    <source>
        <dbReference type="ARBA" id="ARBA00022842"/>
    </source>
</evidence>
<evidence type="ECO:0000256" key="1">
    <source>
        <dbReference type="ARBA" id="ARBA00011233"/>
    </source>
</evidence>
<comment type="caution">
    <text evidence="12">The sequence shown here is derived from an EMBL/GenBank/DDBJ whole genome shotgun (WGS) entry which is preliminary data.</text>
</comment>
<dbReference type="Pfam" id="PF14789">
    <property type="entry name" value="THDPS_M"/>
    <property type="match status" value="1"/>
</dbReference>
<dbReference type="NCBIfam" id="TIGR03536">
    <property type="entry name" value="DapD_gpp"/>
    <property type="match status" value="1"/>
</dbReference>
<keyword evidence="5" id="KW-0479">Metal-binding</keyword>
<dbReference type="SUPFAM" id="SSF51161">
    <property type="entry name" value="Trimeric LpxA-like enzymes"/>
    <property type="match status" value="1"/>
</dbReference>
<keyword evidence="7" id="KW-0220">Diaminopimelate biosynthesis</keyword>
<evidence type="ECO:0000256" key="7">
    <source>
        <dbReference type="ARBA" id="ARBA00022915"/>
    </source>
</evidence>
<gene>
    <name evidence="12" type="primary">dapD</name>
    <name evidence="12" type="ORF">COB67_02080</name>
</gene>
<dbReference type="Proteomes" id="UP000218113">
    <property type="component" value="Unassembled WGS sequence"/>
</dbReference>
<keyword evidence="8" id="KW-0457">Lysine biosynthesis</keyword>
<dbReference type="EC" id="2.3.1.117" evidence="10"/>